<dbReference type="Pfam" id="PF08863">
    <property type="entry name" value="YolD"/>
    <property type="match status" value="1"/>
</dbReference>
<evidence type="ECO:0008006" key="4">
    <source>
        <dbReference type="Google" id="ProtNLM"/>
    </source>
</evidence>
<name>A0A7Z1B1Z0_9BACI</name>
<evidence type="ECO:0000313" key="2">
    <source>
        <dbReference type="EMBL" id="OLF89256.1"/>
    </source>
</evidence>
<comment type="caution">
    <text evidence="1">The sequence shown here is derived from an EMBL/GenBank/DDBJ whole genome shotgun (WGS) entry which is preliminary data.</text>
</comment>
<evidence type="ECO:0000313" key="3">
    <source>
        <dbReference type="Proteomes" id="UP000185604"/>
    </source>
</evidence>
<evidence type="ECO:0000313" key="1">
    <source>
        <dbReference type="EMBL" id="OLF86322.1"/>
    </source>
</evidence>
<protein>
    <recommendedName>
        <fullName evidence="4">YolD-like family protein</fullName>
    </recommendedName>
</protein>
<dbReference type="EMBL" id="LKPO01000029">
    <property type="protein sequence ID" value="OLF86322.1"/>
    <property type="molecule type" value="Genomic_DNA"/>
</dbReference>
<dbReference type="EMBL" id="LKPO01000022">
    <property type="protein sequence ID" value="OLF89256.1"/>
    <property type="molecule type" value="Genomic_DNA"/>
</dbReference>
<dbReference type="InterPro" id="IPR014962">
    <property type="entry name" value="YolD"/>
</dbReference>
<organism evidence="1 3">
    <name type="scientific">Bacillus paralicheniformis</name>
    <dbReference type="NCBI Taxonomy" id="1648923"/>
    <lineage>
        <taxon>Bacteria</taxon>
        <taxon>Bacillati</taxon>
        <taxon>Bacillota</taxon>
        <taxon>Bacilli</taxon>
        <taxon>Bacillales</taxon>
        <taxon>Bacillaceae</taxon>
        <taxon>Bacillus</taxon>
    </lineage>
</organism>
<dbReference type="AlphaFoldDB" id="A0A7Z1B1Z0"/>
<accession>A0A7Z1B1Z0</accession>
<proteinExistence type="predicted"/>
<gene>
    <name evidence="2" type="ORF">B4121_3649</name>
    <name evidence="1" type="ORF">B4121_4513</name>
</gene>
<dbReference type="Proteomes" id="UP000185604">
    <property type="component" value="Unassembled WGS sequence"/>
</dbReference>
<reference evidence="1 3" key="1">
    <citation type="journal article" date="2016" name="Front. Microbiol.">
        <title>High-Level Heat Resistance of Spores of Bacillus amyloliquefaciens and Bacillus licheniformis Results from the Presence of a spoVA Operon in a Tn1546 Transposon.</title>
        <authorList>
            <person name="Berendsen E.M."/>
            <person name="Koning R.A."/>
            <person name="Boekhorst J."/>
            <person name="de Jong A."/>
            <person name="Kuipers O.P."/>
            <person name="Wells-Bennik M.H."/>
        </authorList>
    </citation>
    <scope>NUCLEOTIDE SEQUENCE [LARGE SCALE GENOMIC DNA]</scope>
    <source>
        <strain evidence="1 3">B4121</strain>
    </source>
</reference>
<dbReference type="RefSeq" id="WP_075213174.1">
    <property type="nucleotide sequence ID" value="NZ_LKPO01000022.1"/>
</dbReference>
<sequence>MTLRDRGTMKWTSIFLPEHIASLRKLKSEIDHAYERKPSIDPEQWSDFESKIQYAYRTGMDCEIRYWRNWMAERVSGVIESVDPVGRFLRIDGVDIPFKEIVWVALEDV</sequence>